<evidence type="ECO:0000256" key="3">
    <source>
        <dbReference type="ARBA" id="ARBA00023002"/>
    </source>
</evidence>
<evidence type="ECO:0000256" key="2">
    <source>
        <dbReference type="ARBA" id="ARBA00022723"/>
    </source>
</evidence>
<dbReference type="Proteomes" id="UP000177583">
    <property type="component" value="Unassembled WGS sequence"/>
</dbReference>
<dbReference type="InterPro" id="IPR004588">
    <property type="entry name" value="IspG_bac-typ"/>
</dbReference>
<evidence type="ECO:0000256" key="4">
    <source>
        <dbReference type="ARBA" id="ARBA00023004"/>
    </source>
</evidence>
<dbReference type="GO" id="GO:0019288">
    <property type="term" value="P:isopentenyl diphosphate biosynthetic process, methylerythritol 4-phosphate pathway"/>
    <property type="evidence" value="ECO:0007669"/>
    <property type="project" value="UniProtKB-UniRule"/>
</dbReference>
<feature type="domain" description="IspG TIM-barrel" evidence="8">
    <location>
        <begin position="1"/>
        <end position="248"/>
    </location>
</feature>
<dbReference type="InterPro" id="IPR045854">
    <property type="entry name" value="NO2/SO3_Rdtase_4Fe4S_sf"/>
</dbReference>
<feature type="binding site" evidence="7">
    <location>
        <position position="438"/>
    </location>
    <ligand>
        <name>[4Fe-4S] cluster</name>
        <dbReference type="ChEBI" id="CHEBI:49883"/>
    </ligand>
</feature>
<dbReference type="GO" id="GO:0005506">
    <property type="term" value="F:iron ion binding"/>
    <property type="evidence" value="ECO:0007669"/>
    <property type="project" value="InterPro"/>
</dbReference>
<dbReference type="GO" id="GO:0141197">
    <property type="term" value="F:4-hydroxy-3-methylbut-2-enyl-diphosphate synthase activity (flavodoxin)"/>
    <property type="evidence" value="ECO:0007669"/>
    <property type="project" value="UniProtKB-EC"/>
</dbReference>
<dbReference type="Pfam" id="PF04551">
    <property type="entry name" value="GcpE"/>
    <property type="match status" value="1"/>
</dbReference>
<feature type="domain" description="IspG C-terminal" evidence="9">
    <location>
        <begin position="435"/>
        <end position="523"/>
    </location>
</feature>
<organism evidence="10 11">
    <name type="scientific">Candidatus Lambdaproteobacteria bacterium RIFOXYD2_FULL_56_26</name>
    <dbReference type="NCBI Taxonomy" id="1817773"/>
    <lineage>
        <taxon>Bacteria</taxon>
        <taxon>Pseudomonadati</taxon>
        <taxon>Pseudomonadota</taxon>
        <taxon>Candidatus Lambdaproteobacteria</taxon>
    </lineage>
</organism>
<keyword evidence="5 7" id="KW-0411">Iron-sulfur</keyword>
<keyword evidence="1 7" id="KW-0004">4Fe-4S</keyword>
<keyword evidence="3 7" id="KW-0560">Oxidoreductase</keyword>
<dbReference type="GO" id="GO:0046429">
    <property type="term" value="F:4-hydroxy-3-methylbut-2-en-1-yl diphosphate synthase activity (ferredoxin)"/>
    <property type="evidence" value="ECO:0007669"/>
    <property type="project" value="UniProtKB-UniRule"/>
</dbReference>
<dbReference type="GO" id="GO:0016114">
    <property type="term" value="P:terpenoid biosynthetic process"/>
    <property type="evidence" value="ECO:0007669"/>
    <property type="project" value="InterPro"/>
</dbReference>
<evidence type="ECO:0000256" key="5">
    <source>
        <dbReference type="ARBA" id="ARBA00023014"/>
    </source>
</evidence>
<feature type="binding site" evidence="7">
    <location>
        <position position="479"/>
    </location>
    <ligand>
        <name>[4Fe-4S] cluster</name>
        <dbReference type="ChEBI" id="CHEBI:49883"/>
    </ligand>
</feature>
<dbReference type="EMBL" id="MFNF01000001">
    <property type="protein sequence ID" value="OGH05108.1"/>
    <property type="molecule type" value="Genomic_DNA"/>
</dbReference>
<dbReference type="Pfam" id="PF26540">
    <property type="entry name" value="GcpE_C"/>
    <property type="match status" value="1"/>
</dbReference>
<feature type="binding site" evidence="7">
    <location>
        <position position="472"/>
    </location>
    <ligand>
        <name>[4Fe-4S] cluster</name>
        <dbReference type="ChEBI" id="CHEBI:49883"/>
    </ligand>
</feature>
<feature type="binding site" evidence="7">
    <location>
        <position position="441"/>
    </location>
    <ligand>
        <name>[4Fe-4S] cluster</name>
        <dbReference type="ChEBI" id="CHEBI:49883"/>
    </ligand>
</feature>
<dbReference type="PANTHER" id="PTHR30454">
    <property type="entry name" value="4-HYDROXY-3-METHYLBUT-2-EN-1-YL DIPHOSPHATE SYNTHASE"/>
    <property type="match status" value="1"/>
</dbReference>
<protein>
    <recommendedName>
        <fullName evidence="7">4-hydroxy-3-methylbut-2-en-1-yl diphosphate synthase (flavodoxin)</fullName>
        <ecNumber evidence="7">1.17.7.3</ecNumber>
    </recommendedName>
    <alternativeName>
        <fullName evidence="7">1-hydroxy-2-methyl-2-(E)-butenyl 4-diphosphate synthase</fullName>
    </alternativeName>
</protein>
<keyword evidence="6 7" id="KW-0414">Isoprene biosynthesis</keyword>
<comment type="pathway">
    <text evidence="7">Isoprenoid biosynthesis; isopentenyl diphosphate biosynthesis via DXP pathway; isopentenyl diphosphate from 1-deoxy-D-xylulose 5-phosphate: step 5/6.</text>
</comment>
<proteinExistence type="inferred from homology"/>
<dbReference type="PIRSF" id="PIRSF037336">
    <property type="entry name" value="IspG_like"/>
    <property type="match status" value="1"/>
</dbReference>
<comment type="function">
    <text evidence="7">Converts 2C-methyl-D-erythritol 2,4-cyclodiphosphate (ME-2,4cPP) into 1-hydroxy-2-methyl-2-(E)-butenyl 4-diphosphate.</text>
</comment>
<dbReference type="PANTHER" id="PTHR30454:SF0">
    <property type="entry name" value="4-HYDROXY-3-METHYLBUT-2-EN-1-YL DIPHOSPHATE SYNTHASE (FERREDOXIN), CHLOROPLASTIC"/>
    <property type="match status" value="1"/>
</dbReference>
<evidence type="ECO:0000256" key="1">
    <source>
        <dbReference type="ARBA" id="ARBA00022485"/>
    </source>
</evidence>
<dbReference type="AlphaFoldDB" id="A0A1F6H410"/>
<dbReference type="EC" id="1.17.7.3" evidence="7"/>
<evidence type="ECO:0000313" key="11">
    <source>
        <dbReference type="Proteomes" id="UP000177583"/>
    </source>
</evidence>
<reference evidence="10 11" key="1">
    <citation type="journal article" date="2016" name="Nat. Commun.">
        <title>Thousands of microbial genomes shed light on interconnected biogeochemical processes in an aquifer system.</title>
        <authorList>
            <person name="Anantharaman K."/>
            <person name="Brown C.T."/>
            <person name="Hug L.A."/>
            <person name="Sharon I."/>
            <person name="Castelle C.J."/>
            <person name="Probst A.J."/>
            <person name="Thomas B.C."/>
            <person name="Singh A."/>
            <person name="Wilkins M.J."/>
            <person name="Karaoz U."/>
            <person name="Brodie E.L."/>
            <person name="Williams K.H."/>
            <person name="Hubbard S.S."/>
            <person name="Banfield J.F."/>
        </authorList>
    </citation>
    <scope>NUCLEOTIDE SEQUENCE [LARGE SCALE GENOMIC DNA]</scope>
</reference>
<dbReference type="GO" id="GO:0051539">
    <property type="term" value="F:4 iron, 4 sulfur cluster binding"/>
    <property type="evidence" value="ECO:0007669"/>
    <property type="project" value="UniProtKB-UniRule"/>
</dbReference>
<comment type="cofactor">
    <cofactor evidence="7">
        <name>[4Fe-4S] cluster</name>
        <dbReference type="ChEBI" id="CHEBI:49883"/>
    </cofactor>
    <text evidence="7">Binds 1 [4Fe-4S] cluster.</text>
</comment>
<keyword evidence="4 7" id="KW-0408">Iron</keyword>
<dbReference type="Gene3D" id="3.20.20.20">
    <property type="entry name" value="Dihydropteroate synthase-like"/>
    <property type="match status" value="1"/>
</dbReference>
<keyword evidence="2 7" id="KW-0479">Metal-binding</keyword>
<accession>A0A1F6H410</accession>
<dbReference type="Gene3D" id="3.30.413.10">
    <property type="entry name" value="Sulfite Reductase Hemoprotein, domain 1"/>
    <property type="match status" value="1"/>
</dbReference>
<dbReference type="UniPathway" id="UPA00056">
    <property type="reaction ID" value="UER00096"/>
</dbReference>
<evidence type="ECO:0000259" key="9">
    <source>
        <dbReference type="Pfam" id="PF26540"/>
    </source>
</evidence>
<evidence type="ECO:0000256" key="7">
    <source>
        <dbReference type="HAMAP-Rule" id="MF_00159"/>
    </source>
</evidence>
<dbReference type="HAMAP" id="MF_00159">
    <property type="entry name" value="IspG"/>
    <property type="match status" value="1"/>
</dbReference>
<evidence type="ECO:0000259" key="8">
    <source>
        <dbReference type="Pfam" id="PF04551"/>
    </source>
</evidence>
<dbReference type="InterPro" id="IPR011005">
    <property type="entry name" value="Dihydropteroate_synth-like_sf"/>
</dbReference>
<dbReference type="InterPro" id="IPR058578">
    <property type="entry name" value="IspG_TIM"/>
</dbReference>
<evidence type="ECO:0000313" key="10">
    <source>
        <dbReference type="EMBL" id="OGH05108.1"/>
    </source>
</evidence>
<sequence>MITASAVQLAQAVAQIQELDQVGCQLIRLSIPSKKELDAIPALRLELERLGINRPLVADVHFSPALAILSCQWFEKVRINPGNFSDSPKNSGSAPIDPAAFEAGRLRQKEALAPLAQELLKYDRAVRVGVNQGSLSERMMNRYGDSPLGMVHSALETVDLLEELGVQKIVISLKSSNPLVVQKAYRLLAQLRAPKEPLPLHLGVTEAGDGVMGRAKSLAGVGPLLYDGLGETLRVSLTEPCKNEIAYGRTLLDSLAVRETLAPEKPKRWFRELDHRRVHNQTGVGLTGLELPLGQGAPVLLLGLRPAVEYSGLETNGWLEFKEGKLVGFEGTVWPQITDPAQVLPPAPGLVLDLEQPLLPLRELYSRLGQAPAPLGLWVKPHHLHSPLAQTELAALLGEGLVDFLLLDSGLSLEDQLWVTHLLQATRTRISLTDYIACPSCSRTLFDLESTTARIKAKTGHLKGLKLGIMGCIVNGPGEMADADFGYVGSGPGKVDLYRGQERVERNLPEAQAVEALLELIQKSGFWREP</sequence>
<dbReference type="InterPro" id="IPR017178">
    <property type="entry name" value="IspG_atypical"/>
</dbReference>
<comment type="caution">
    <text evidence="10">The sequence shown here is derived from an EMBL/GenBank/DDBJ whole genome shotgun (WGS) entry which is preliminary data.</text>
</comment>
<dbReference type="InterPro" id="IPR058579">
    <property type="entry name" value="IspG_C"/>
</dbReference>
<comment type="similarity">
    <text evidence="7">Belongs to the IspG family.</text>
</comment>
<comment type="catalytic activity">
    <reaction evidence="7">
        <text>(2E)-4-hydroxy-3-methylbut-2-enyl diphosphate + oxidized [flavodoxin] + H2O + 2 H(+) = 2-C-methyl-D-erythritol 2,4-cyclic diphosphate + reduced [flavodoxin]</text>
        <dbReference type="Rhea" id="RHEA:43604"/>
        <dbReference type="Rhea" id="RHEA-COMP:10622"/>
        <dbReference type="Rhea" id="RHEA-COMP:10623"/>
        <dbReference type="ChEBI" id="CHEBI:15377"/>
        <dbReference type="ChEBI" id="CHEBI:15378"/>
        <dbReference type="ChEBI" id="CHEBI:57618"/>
        <dbReference type="ChEBI" id="CHEBI:58210"/>
        <dbReference type="ChEBI" id="CHEBI:58483"/>
        <dbReference type="ChEBI" id="CHEBI:128753"/>
        <dbReference type="EC" id="1.17.7.3"/>
    </reaction>
</comment>
<dbReference type="SUPFAM" id="SSF56014">
    <property type="entry name" value="Nitrite and sulphite reductase 4Fe-4S domain-like"/>
    <property type="match status" value="1"/>
</dbReference>
<gene>
    <name evidence="7" type="primary">ispG</name>
    <name evidence="10" type="ORF">A2557_07620</name>
</gene>
<name>A0A1F6H410_9PROT</name>
<dbReference type="NCBIfam" id="TIGR00612">
    <property type="entry name" value="ispG_gcpE"/>
    <property type="match status" value="1"/>
</dbReference>
<evidence type="ECO:0000256" key="6">
    <source>
        <dbReference type="ARBA" id="ARBA00023229"/>
    </source>
</evidence>